<gene>
    <name evidence="8" type="ORF">ESZ48_01300</name>
</gene>
<dbReference type="PANTHER" id="PTHR33406">
    <property type="entry name" value="MEMBRANE PROTEIN MJ1562-RELATED"/>
    <property type="match status" value="1"/>
</dbReference>
<feature type="transmembrane region" description="Helical" evidence="6">
    <location>
        <begin position="362"/>
        <end position="381"/>
    </location>
</feature>
<dbReference type="EMBL" id="SDDZ01000001">
    <property type="protein sequence ID" value="RXJ52364.1"/>
    <property type="molecule type" value="Genomic_DNA"/>
</dbReference>
<evidence type="ECO:0000256" key="6">
    <source>
        <dbReference type="SAM" id="Phobius"/>
    </source>
</evidence>
<name>A0A4Q0XK49_9FLAO</name>
<evidence type="ECO:0000256" key="5">
    <source>
        <dbReference type="ARBA" id="ARBA00023136"/>
    </source>
</evidence>
<feature type="domain" description="Membrane transport protein MMPL" evidence="7">
    <location>
        <begin position="654"/>
        <end position="796"/>
    </location>
</feature>
<dbReference type="GO" id="GO:0005886">
    <property type="term" value="C:plasma membrane"/>
    <property type="evidence" value="ECO:0007669"/>
    <property type="project" value="UniProtKB-SubCell"/>
</dbReference>
<dbReference type="InterPro" id="IPR050545">
    <property type="entry name" value="Mycobact_MmpL"/>
</dbReference>
<dbReference type="OrthoDB" id="9803035at2"/>
<evidence type="ECO:0000313" key="9">
    <source>
        <dbReference type="Proteomes" id="UP000289792"/>
    </source>
</evidence>
<feature type="transmembrane region" description="Helical" evidence="6">
    <location>
        <begin position="436"/>
        <end position="455"/>
    </location>
</feature>
<keyword evidence="5 6" id="KW-0472">Membrane</keyword>
<dbReference type="Pfam" id="PF03176">
    <property type="entry name" value="MMPL"/>
    <property type="match status" value="2"/>
</dbReference>
<keyword evidence="2" id="KW-1003">Cell membrane</keyword>
<evidence type="ECO:0000256" key="1">
    <source>
        <dbReference type="ARBA" id="ARBA00004651"/>
    </source>
</evidence>
<feature type="domain" description="Membrane transport protein MMPL" evidence="7">
    <location>
        <begin position="53"/>
        <end position="409"/>
    </location>
</feature>
<keyword evidence="4 6" id="KW-1133">Transmembrane helix</keyword>
<feature type="transmembrane region" description="Helical" evidence="6">
    <location>
        <begin position="684"/>
        <end position="704"/>
    </location>
</feature>
<feature type="transmembrane region" description="Helical" evidence="6">
    <location>
        <begin position="661"/>
        <end position="677"/>
    </location>
</feature>
<evidence type="ECO:0000313" key="8">
    <source>
        <dbReference type="EMBL" id="RXJ52364.1"/>
    </source>
</evidence>
<feature type="transmembrane region" description="Helical" evidence="6">
    <location>
        <begin position="387"/>
        <end position="410"/>
    </location>
</feature>
<dbReference type="Proteomes" id="UP000289792">
    <property type="component" value="Unassembled WGS sequence"/>
</dbReference>
<feature type="transmembrane region" description="Helical" evidence="6">
    <location>
        <begin position="710"/>
        <end position="728"/>
    </location>
</feature>
<dbReference type="PANTHER" id="PTHR33406:SF13">
    <property type="entry name" value="MEMBRANE PROTEIN YDFJ"/>
    <property type="match status" value="1"/>
</dbReference>
<protein>
    <recommendedName>
        <fullName evidence="7">Membrane transport protein MMPL domain-containing protein</fullName>
    </recommendedName>
</protein>
<feature type="transmembrane region" description="Helical" evidence="6">
    <location>
        <begin position="321"/>
        <end position="342"/>
    </location>
</feature>
<feature type="transmembrane region" description="Helical" evidence="6">
    <location>
        <begin position="771"/>
        <end position="791"/>
    </location>
</feature>
<keyword evidence="3 6" id="KW-0812">Transmembrane</keyword>
<dbReference type="Gene3D" id="1.20.1640.10">
    <property type="entry name" value="Multidrug efflux transporter AcrB transmembrane domain"/>
    <property type="match status" value="2"/>
</dbReference>
<sequence length="825" mass="92577">MANFFYTLYNKIQRHKTVFGVTLIIIFGLLIWTASTIKFDEDISKLIPSNSENEQLQKVLKTAQFADKIIVHIEKGNSVTTDDLTDYASQLLDSLSTHSSEFIKDIQGKIEDETIFKTMDFVYNNVPLFLNTKDYSNISNKLEPDSIAKITENNYKTLISPSGIVSKQTIIKDPLGISLMALKHLQQLGISDDFTLKDGFLVSKDERHLLLFITPAYPSNNTTDNAKFSEHLYRFQDDLNTVFKHKAQSSYFGGTLIAVANAQQIKSDIQITVTIAMVLLMTLFIVFYKKLTIPIILFVPTLFGGLLAITVLSVIRSEISAISLGIGAVLLGVTLDYSLHILTHIRNNETVKELFDSVSKPILMSSLTTALAFLCLLFVNSPALQDLGVFAAISVMGASVFALVFIPQVYKGKSAPNAKRSIVDKIASYDFHKNKILIGSIAVLLIISAFSYQRVTFNQDISNLNFQPETIKSAEAKLDTLINISSKSLYLIAFGTNEQKVLETNDEIFNQLQNLEIEDQILSYNSVGALVGSDKKQQESIQFWNQFWTAELKTQIQSELIENGNKFGFKPTTFEEFYALLDHHFQPLSIDDYRKINVIPISDFIAKDEDFMTITSVVNVENDHIEEIKNTFKNYDNTLVIDRQAINETMLGHLKNDFNKLLVYCVIVVVLLLLIFYQNIRLTLVTVIPIIITWFVTIGIMGLFHLEFNIFNIIISSFIFGLGVDYSIFMTNGMRSGKSSMTTHKTSIILSVLTTILGVGVLIFAKHPALHSLATISIIGILAAMFISFVLQPILYQFLISKESHVEKSPADFADPPDGRSDRNL</sequence>
<evidence type="ECO:0000256" key="2">
    <source>
        <dbReference type="ARBA" id="ARBA00022475"/>
    </source>
</evidence>
<evidence type="ECO:0000256" key="3">
    <source>
        <dbReference type="ARBA" id="ARBA00022692"/>
    </source>
</evidence>
<evidence type="ECO:0000256" key="4">
    <source>
        <dbReference type="ARBA" id="ARBA00022989"/>
    </source>
</evidence>
<comment type="caution">
    <text evidence="8">The sequence shown here is derived from an EMBL/GenBank/DDBJ whole genome shotgun (WGS) entry which is preliminary data.</text>
</comment>
<evidence type="ECO:0000259" key="7">
    <source>
        <dbReference type="Pfam" id="PF03176"/>
    </source>
</evidence>
<dbReference type="RefSeq" id="WP_129015499.1">
    <property type="nucleotide sequence ID" value="NZ_SDDZ01000001.1"/>
</dbReference>
<keyword evidence="9" id="KW-1185">Reference proteome</keyword>
<feature type="transmembrane region" description="Helical" evidence="6">
    <location>
        <begin position="17"/>
        <end position="35"/>
    </location>
</feature>
<dbReference type="SUPFAM" id="SSF82866">
    <property type="entry name" value="Multidrug efflux transporter AcrB transmembrane domain"/>
    <property type="match status" value="2"/>
</dbReference>
<dbReference type="InterPro" id="IPR004869">
    <property type="entry name" value="MMPL_dom"/>
</dbReference>
<dbReference type="AlphaFoldDB" id="A0A4Q0XK49"/>
<comment type="subcellular location">
    <subcellularLocation>
        <location evidence="1">Cell membrane</location>
        <topology evidence="1">Multi-pass membrane protein</topology>
    </subcellularLocation>
</comment>
<feature type="transmembrane region" description="Helical" evidence="6">
    <location>
        <begin position="269"/>
        <end position="288"/>
    </location>
</feature>
<reference evidence="8 9" key="1">
    <citation type="submission" date="2019-01" db="EMBL/GenBank/DDBJ databases">
        <title>Genome sequence of the Antarctic species Gelidibacter gilvus ACAM 158(T).</title>
        <authorList>
            <person name="Bowman J.P."/>
        </authorList>
    </citation>
    <scope>NUCLEOTIDE SEQUENCE [LARGE SCALE GENOMIC DNA]</scope>
    <source>
        <strain evidence="8 9">IC158</strain>
    </source>
</reference>
<proteinExistence type="predicted"/>
<accession>A0A4Q0XK49</accession>
<feature type="transmembrane region" description="Helical" evidence="6">
    <location>
        <begin position="748"/>
        <end position="765"/>
    </location>
</feature>
<organism evidence="8 9">
    <name type="scientific">Gelidibacter gilvus</name>
    <dbReference type="NCBI Taxonomy" id="59602"/>
    <lineage>
        <taxon>Bacteria</taxon>
        <taxon>Pseudomonadati</taxon>
        <taxon>Bacteroidota</taxon>
        <taxon>Flavobacteriia</taxon>
        <taxon>Flavobacteriales</taxon>
        <taxon>Flavobacteriaceae</taxon>
        <taxon>Gelidibacter</taxon>
    </lineage>
</organism>
<feature type="transmembrane region" description="Helical" evidence="6">
    <location>
        <begin position="295"/>
        <end position="315"/>
    </location>
</feature>